<dbReference type="PANTHER" id="PTHR12636">
    <property type="entry name" value="NEP1/MRA1"/>
    <property type="match status" value="1"/>
</dbReference>
<keyword evidence="7" id="KW-0699">rRNA-binding</keyword>
<evidence type="ECO:0000256" key="8">
    <source>
        <dbReference type="ARBA" id="ARBA00022884"/>
    </source>
</evidence>
<dbReference type="Proteomes" id="UP000282876">
    <property type="component" value="Unassembled WGS sequence"/>
</dbReference>
<dbReference type="InterPro" id="IPR029028">
    <property type="entry name" value="Alpha/beta_knot_MTases"/>
</dbReference>
<gene>
    <name evidence="9" type="ORF">TUBRATIS_11970</name>
</gene>
<evidence type="ECO:0000256" key="5">
    <source>
        <dbReference type="ARBA" id="ARBA00022679"/>
    </source>
</evidence>
<dbReference type="AlphaFoldDB" id="A0A437AM76"/>
<name>A0A437AM76_9MICR</name>
<organism evidence="9 10">
    <name type="scientific">Tubulinosema ratisbonensis</name>
    <dbReference type="NCBI Taxonomy" id="291195"/>
    <lineage>
        <taxon>Eukaryota</taxon>
        <taxon>Fungi</taxon>
        <taxon>Fungi incertae sedis</taxon>
        <taxon>Microsporidia</taxon>
        <taxon>Tubulinosematoidea</taxon>
        <taxon>Tubulinosematidae</taxon>
        <taxon>Tubulinosema</taxon>
    </lineage>
</organism>
<comment type="caution">
    <text evidence="9">The sequence shown here is derived from an EMBL/GenBank/DDBJ whole genome shotgun (WGS) entry which is preliminary data.</text>
</comment>
<dbReference type="EMBL" id="RCSS01000252">
    <property type="protein sequence ID" value="RVD92303.1"/>
    <property type="molecule type" value="Genomic_DNA"/>
</dbReference>
<protein>
    <submittedName>
        <fullName evidence="9">Required for 18S rRNA maturation and 40</fullName>
    </submittedName>
</protein>
<keyword evidence="4" id="KW-0489">Methyltransferase</keyword>
<proteinExistence type="inferred from homology"/>
<dbReference type="GO" id="GO:0019843">
    <property type="term" value="F:rRNA binding"/>
    <property type="evidence" value="ECO:0007669"/>
    <property type="project" value="UniProtKB-KW"/>
</dbReference>
<comment type="similarity">
    <text evidence="1">Belongs to the class IV-like SAM-binding methyltransferase superfamily. RNA methyltransferase NEP1 family.</text>
</comment>
<evidence type="ECO:0000256" key="4">
    <source>
        <dbReference type="ARBA" id="ARBA00022603"/>
    </source>
</evidence>
<evidence type="ECO:0000313" key="10">
    <source>
        <dbReference type="Proteomes" id="UP000282876"/>
    </source>
</evidence>
<dbReference type="InterPro" id="IPR029026">
    <property type="entry name" value="tRNA_m1G_MTases_N"/>
</dbReference>
<keyword evidence="5" id="KW-0808">Transferase</keyword>
<dbReference type="InterPro" id="IPR005304">
    <property type="entry name" value="Rbsml_bgen_MeTrfase_EMG1/NEP1"/>
</dbReference>
<dbReference type="OrthoDB" id="269804at2759"/>
<dbReference type="STRING" id="291195.A0A437AM76"/>
<keyword evidence="8" id="KW-0694">RNA-binding</keyword>
<evidence type="ECO:0000313" key="9">
    <source>
        <dbReference type="EMBL" id="RVD92303.1"/>
    </source>
</evidence>
<dbReference type="VEuPathDB" id="MicrosporidiaDB:TUBRATIS_11970"/>
<keyword evidence="6" id="KW-0949">S-adenosyl-L-methionine</keyword>
<evidence type="ECO:0000256" key="7">
    <source>
        <dbReference type="ARBA" id="ARBA00022730"/>
    </source>
</evidence>
<evidence type="ECO:0000256" key="2">
    <source>
        <dbReference type="ARBA" id="ARBA00022517"/>
    </source>
</evidence>
<evidence type="ECO:0000256" key="1">
    <source>
        <dbReference type="ARBA" id="ARBA00008115"/>
    </source>
</evidence>
<dbReference type="GO" id="GO:0032040">
    <property type="term" value="C:small-subunit processome"/>
    <property type="evidence" value="ECO:0007669"/>
    <property type="project" value="TreeGrafter"/>
</dbReference>
<reference evidence="9 10" key="1">
    <citation type="submission" date="2018-10" db="EMBL/GenBank/DDBJ databases">
        <title>Draft genome sequence of the microsporidian Tubulinosema ratisbonensis.</title>
        <authorList>
            <person name="Polonais V."/>
            <person name="Peyretaillade E."/>
            <person name="Niehus S."/>
            <person name="Wawrzyniak I."/>
            <person name="Franchet A."/>
            <person name="Gaspin C."/>
            <person name="Reichstadt M."/>
            <person name="Belser C."/>
            <person name="Labadie K."/>
            <person name="Delbac F."/>
            <person name="Ferrandon D."/>
        </authorList>
    </citation>
    <scope>NUCLEOTIDE SEQUENCE [LARGE SCALE GENOMIC DNA]</scope>
    <source>
        <strain evidence="9 10">Franzen</strain>
    </source>
</reference>
<keyword evidence="10" id="KW-1185">Reference proteome</keyword>
<dbReference type="Gene3D" id="3.40.1280.10">
    <property type="match status" value="1"/>
</dbReference>
<keyword evidence="3" id="KW-0698">rRNA processing</keyword>
<dbReference type="GO" id="GO:0070475">
    <property type="term" value="P:rRNA base methylation"/>
    <property type="evidence" value="ECO:0007669"/>
    <property type="project" value="InterPro"/>
</dbReference>
<dbReference type="SUPFAM" id="SSF75217">
    <property type="entry name" value="alpha/beta knot"/>
    <property type="match status" value="1"/>
</dbReference>
<dbReference type="PANTHER" id="PTHR12636:SF5">
    <property type="entry name" value="RIBOSOMAL RNA SMALL SUBUNIT METHYLTRANSFERASE NEP1"/>
    <property type="match status" value="1"/>
</dbReference>
<dbReference type="Pfam" id="PF03587">
    <property type="entry name" value="EMG1"/>
    <property type="match status" value="1"/>
</dbReference>
<accession>A0A437AM76</accession>
<evidence type="ECO:0000256" key="6">
    <source>
        <dbReference type="ARBA" id="ARBA00022691"/>
    </source>
</evidence>
<evidence type="ECO:0000256" key="3">
    <source>
        <dbReference type="ARBA" id="ARBA00022552"/>
    </source>
</evidence>
<keyword evidence="2" id="KW-0690">Ribosome biogenesis</keyword>
<sequence length="183" mass="21116">MLTVILLKSHISDPSKKKSKPKQSKERLDITHQCILALIDSPACKSGNLRILIQTVENVLLEINPIMRVPRTLERFLGLFPKLFKERKIMNEKKEYLIRILKNDLRENMNPGTLKIGLSKDGNKIDKSLFVNKDITIFLNADQNSEDVFEEEEMRVKLSDFDLSAFVCCVKICSLYEEANDIF</sequence>
<dbReference type="GO" id="GO:0070037">
    <property type="term" value="F:rRNA (pseudouridine) methyltransferase activity"/>
    <property type="evidence" value="ECO:0007669"/>
    <property type="project" value="InterPro"/>
</dbReference>